<comment type="caution">
    <text evidence="2">The sequence shown here is derived from an EMBL/GenBank/DDBJ whole genome shotgun (WGS) entry which is preliminary data.</text>
</comment>
<proteinExistence type="predicted"/>
<sequence length="111" mass="11294">MHAAVTILLAAALAGCAGGGRSGSDQPGVPGQVTSVAQPAQKESVNRASEADVAGALRRADVDDPEGWAKLLISNRPYPAGQPGEDRIREVLAGQNAEPDEVDKILATVGP</sequence>
<keyword evidence="3" id="KW-1185">Reference proteome</keyword>
<evidence type="ECO:0000313" key="3">
    <source>
        <dbReference type="Proteomes" id="UP000319818"/>
    </source>
</evidence>
<organism evidence="2 3">
    <name type="scientific">Pseudonocardia cypriaca</name>
    <dbReference type="NCBI Taxonomy" id="882449"/>
    <lineage>
        <taxon>Bacteria</taxon>
        <taxon>Bacillati</taxon>
        <taxon>Actinomycetota</taxon>
        <taxon>Actinomycetes</taxon>
        <taxon>Pseudonocardiales</taxon>
        <taxon>Pseudonocardiaceae</taxon>
        <taxon>Pseudonocardia</taxon>
    </lineage>
</organism>
<feature type="compositionally biased region" description="Polar residues" evidence="1">
    <location>
        <begin position="32"/>
        <end position="47"/>
    </location>
</feature>
<reference evidence="2 3" key="1">
    <citation type="submission" date="2019-06" db="EMBL/GenBank/DDBJ databases">
        <title>Sequencing the genomes of 1000 actinobacteria strains.</title>
        <authorList>
            <person name="Klenk H.-P."/>
        </authorList>
    </citation>
    <scope>NUCLEOTIDE SEQUENCE [LARGE SCALE GENOMIC DNA]</scope>
    <source>
        <strain evidence="2 3">DSM 45511</strain>
    </source>
</reference>
<name>A0A543FVX7_9PSEU</name>
<evidence type="ECO:0000256" key="1">
    <source>
        <dbReference type="SAM" id="MobiDB-lite"/>
    </source>
</evidence>
<feature type="region of interest" description="Disordered" evidence="1">
    <location>
        <begin position="18"/>
        <end position="58"/>
    </location>
</feature>
<protein>
    <submittedName>
        <fullName evidence="2">Uncharacterized protein</fullName>
    </submittedName>
</protein>
<dbReference type="AlphaFoldDB" id="A0A543FVX7"/>
<accession>A0A543FVX7</accession>
<evidence type="ECO:0000313" key="2">
    <source>
        <dbReference type="EMBL" id="TQM37998.1"/>
    </source>
</evidence>
<gene>
    <name evidence="2" type="ORF">FB388_5222</name>
</gene>
<dbReference type="Proteomes" id="UP000319818">
    <property type="component" value="Unassembled WGS sequence"/>
</dbReference>
<dbReference type="EMBL" id="VFPH01000002">
    <property type="protein sequence ID" value="TQM37998.1"/>
    <property type="molecule type" value="Genomic_DNA"/>
</dbReference>
<dbReference type="OrthoDB" id="3577705at2"/>
<dbReference type="RefSeq" id="WP_142104729.1">
    <property type="nucleotide sequence ID" value="NZ_VFPH01000002.1"/>
</dbReference>